<evidence type="ECO:0000256" key="7">
    <source>
        <dbReference type="PROSITE-ProRule" id="PRU00221"/>
    </source>
</evidence>
<dbReference type="GO" id="GO:0006457">
    <property type="term" value="P:protein folding"/>
    <property type="evidence" value="ECO:0007669"/>
    <property type="project" value="InterPro"/>
</dbReference>
<reference evidence="10 11" key="1">
    <citation type="journal article" date="2024" name="Nat. Commun.">
        <title>Phylogenomics reveals the evolutionary origins of lichenization in chlorophyte algae.</title>
        <authorList>
            <person name="Puginier C."/>
            <person name="Libourel C."/>
            <person name="Otte J."/>
            <person name="Skaloud P."/>
            <person name="Haon M."/>
            <person name="Grisel S."/>
            <person name="Petersen M."/>
            <person name="Berrin J.G."/>
            <person name="Delaux P.M."/>
            <person name="Dal Grande F."/>
            <person name="Keller J."/>
        </authorList>
    </citation>
    <scope>NUCLEOTIDE SEQUENCE [LARGE SCALE GENOMIC DNA]</scope>
    <source>
        <strain evidence="10 11">SAG 245.80</strain>
    </source>
</reference>
<dbReference type="SMART" id="SM00320">
    <property type="entry name" value="WD40"/>
    <property type="match status" value="4"/>
</dbReference>
<dbReference type="Pfam" id="PF10674">
    <property type="entry name" value="Ycf54"/>
    <property type="match status" value="1"/>
</dbReference>
<feature type="region of interest" description="Disordered" evidence="8">
    <location>
        <begin position="163"/>
        <end position="183"/>
    </location>
</feature>
<dbReference type="InterPro" id="IPR001680">
    <property type="entry name" value="WD40_rpt"/>
</dbReference>
<dbReference type="InterPro" id="IPR015943">
    <property type="entry name" value="WD40/YVTN_repeat-like_dom_sf"/>
</dbReference>
<evidence type="ECO:0000256" key="1">
    <source>
        <dbReference type="ARBA" id="ARBA00000971"/>
    </source>
</evidence>
<evidence type="ECO:0000256" key="3">
    <source>
        <dbReference type="ARBA" id="ARBA00022574"/>
    </source>
</evidence>
<keyword evidence="4" id="KW-0677">Repeat</keyword>
<dbReference type="Proteomes" id="UP001445335">
    <property type="component" value="Unassembled WGS sequence"/>
</dbReference>
<dbReference type="PROSITE" id="PS50082">
    <property type="entry name" value="WD_REPEATS_2"/>
    <property type="match status" value="2"/>
</dbReference>
<dbReference type="EC" id="5.2.1.8" evidence="2"/>
<dbReference type="Gene3D" id="2.40.100.10">
    <property type="entry name" value="Cyclophilin-like"/>
    <property type="match status" value="1"/>
</dbReference>
<dbReference type="PRINTS" id="PR00153">
    <property type="entry name" value="CSAPPISMRASE"/>
</dbReference>
<dbReference type="SUPFAM" id="SSF50891">
    <property type="entry name" value="Cyclophilin-like"/>
    <property type="match status" value="1"/>
</dbReference>
<gene>
    <name evidence="10" type="ORF">WJX81_001231</name>
</gene>
<dbReference type="FunFam" id="2.40.100.10:FF:000003">
    <property type="entry name" value="Peptidylprolyl isomerase domain and WD repeat-containing 1"/>
    <property type="match status" value="1"/>
</dbReference>
<dbReference type="InterPro" id="IPR019616">
    <property type="entry name" value="Ycf54"/>
</dbReference>
<keyword evidence="6" id="KW-0413">Isomerase</keyword>
<dbReference type="GO" id="GO:0005634">
    <property type="term" value="C:nucleus"/>
    <property type="evidence" value="ECO:0007669"/>
    <property type="project" value="UniProtKB-ARBA"/>
</dbReference>
<feature type="repeat" description="WD" evidence="7">
    <location>
        <begin position="214"/>
        <end position="246"/>
    </location>
</feature>
<evidence type="ECO:0000256" key="6">
    <source>
        <dbReference type="ARBA" id="ARBA00023235"/>
    </source>
</evidence>
<evidence type="ECO:0000256" key="5">
    <source>
        <dbReference type="ARBA" id="ARBA00023110"/>
    </source>
</evidence>
<name>A0AAW1RII6_9CHLO</name>
<feature type="region of interest" description="Disordered" evidence="8">
    <location>
        <begin position="580"/>
        <end position="600"/>
    </location>
</feature>
<comment type="caution">
    <text evidence="10">The sequence shown here is derived from an EMBL/GenBank/DDBJ whole genome shotgun (WGS) entry which is preliminary data.</text>
</comment>
<sequence length="776" mass="86184">MQAAAEEYVAEVPVAGQEANWYALVANVEFMLHDVQNEALAEQLRERRRLFGEQDRKLDFFLVSEPTWLEERYPEEAKRVRRPCVALVSTDKIWITFMKLRLDRVLKLDLGRVTPEAVLAHGAPVPEFPPLDRDTWTAPYPPYRPGWWKAFEPDAFSCSRQRNSGALAATPEEGAHDDADMVGPELPKAKRRKVLEHEQMYLEALPCAEMYERSYMHRDTVTHIAVAPETDFFVTGSVDGHLKFWKKKAQGVEFAKHFRAHLGSVDGLAVSHDSALLVSISTDKSVKVFDVASFDMMAMLRLPFVPACAEWVSKKGEAGARLAIAERDLPIIHIYDARSGSDQPTASVKVHGAPVKVMRYNAAHDTVISSDEKGMIEYWSGTTLRFPSEAVAFRFKLDTDLYALAKARTSARGLEVSRDGGQFCITSADRRVRVFRFLTGKLRCAIDESAEAAAELQRGDAPAFRLDAIDFGRRLAAERELAGDPAAPATNAVFDDSGNFLLYATLLGIKVVNLVTKRIARVLGKVESGERFLRLALYQGVPGRAKPKLPAPGAKPPAPDPTLLACAYGKQRMYFFTRREPADADDPTAGRDVFNEKPTTDDALAEAGGEGEERAVLPRGAVLHTSRGDITLRLFPDECPRTVENFTTHARNGYYDNVIFHRVIKGFMVQTGDPLGDGTGGQSIWGGEFADEFSRNLRHDRPFIMSMANAGPGTNGSQFFITTVATPWLDNKHTVFGRVVKGADVVQAIERAKTDRFDKPVEDIKITNIETHISVE</sequence>
<evidence type="ECO:0000256" key="2">
    <source>
        <dbReference type="ARBA" id="ARBA00013194"/>
    </source>
</evidence>
<dbReference type="Gene3D" id="3.30.70.1860">
    <property type="entry name" value="Uncharacterised protein family Ycf54"/>
    <property type="match status" value="1"/>
</dbReference>
<keyword evidence="5" id="KW-0697">Rotamase</keyword>
<keyword evidence="3 7" id="KW-0853">WD repeat</keyword>
<evidence type="ECO:0000256" key="8">
    <source>
        <dbReference type="SAM" id="MobiDB-lite"/>
    </source>
</evidence>
<accession>A0AAW1RII6</accession>
<dbReference type="PROSITE" id="PS50072">
    <property type="entry name" value="CSA_PPIASE_2"/>
    <property type="match status" value="1"/>
</dbReference>
<evidence type="ECO:0000259" key="9">
    <source>
        <dbReference type="PROSITE" id="PS50072"/>
    </source>
</evidence>
<keyword evidence="11" id="KW-1185">Reference proteome</keyword>
<evidence type="ECO:0000313" key="11">
    <source>
        <dbReference type="Proteomes" id="UP001445335"/>
    </source>
</evidence>
<dbReference type="PANTHER" id="PTHR45625:SF4">
    <property type="entry name" value="PEPTIDYLPROLYL ISOMERASE DOMAIN AND WD REPEAT-CONTAINING PROTEIN 1"/>
    <property type="match status" value="1"/>
</dbReference>
<dbReference type="InterPro" id="IPR036322">
    <property type="entry name" value="WD40_repeat_dom_sf"/>
</dbReference>
<protein>
    <recommendedName>
        <fullName evidence="2">peptidylprolyl isomerase</fullName>
        <ecNumber evidence="2">5.2.1.8</ecNumber>
    </recommendedName>
</protein>
<dbReference type="Gene3D" id="2.130.10.10">
    <property type="entry name" value="YVTN repeat-like/Quinoprotein amine dehydrogenase"/>
    <property type="match status" value="1"/>
</dbReference>
<dbReference type="SUPFAM" id="SSF50978">
    <property type="entry name" value="WD40 repeat-like"/>
    <property type="match status" value="1"/>
</dbReference>
<evidence type="ECO:0000313" key="10">
    <source>
        <dbReference type="EMBL" id="KAK9833523.1"/>
    </source>
</evidence>
<dbReference type="Pfam" id="PF00400">
    <property type="entry name" value="WD40"/>
    <property type="match status" value="2"/>
</dbReference>
<dbReference type="PANTHER" id="PTHR45625">
    <property type="entry name" value="PEPTIDYL-PROLYL CIS-TRANS ISOMERASE-RELATED"/>
    <property type="match status" value="1"/>
</dbReference>
<dbReference type="InterPro" id="IPR038409">
    <property type="entry name" value="Ycf54-like_sf"/>
</dbReference>
<organism evidence="10 11">
    <name type="scientific">Elliptochloris bilobata</name>
    <dbReference type="NCBI Taxonomy" id="381761"/>
    <lineage>
        <taxon>Eukaryota</taxon>
        <taxon>Viridiplantae</taxon>
        <taxon>Chlorophyta</taxon>
        <taxon>core chlorophytes</taxon>
        <taxon>Trebouxiophyceae</taxon>
        <taxon>Trebouxiophyceae incertae sedis</taxon>
        <taxon>Elliptochloris clade</taxon>
        <taxon>Elliptochloris</taxon>
    </lineage>
</organism>
<dbReference type="PROSITE" id="PS50294">
    <property type="entry name" value="WD_REPEATS_REGION"/>
    <property type="match status" value="1"/>
</dbReference>
<proteinExistence type="predicted"/>
<feature type="repeat" description="WD" evidence="7">
    <location>
        <begin position="258"/>
        <end position="299"/>
    </location>
</feature>
<dbReference type="AlphaFoldDB" id="A0AAW1RII6"/>
<dbReference type="PROSITE" id="PS00170">
    <property type="entry name" value="CSA_PPIASE_1"/>
    <property type="match status" value="1"/>
</dbReference>
<dbReference type="EMBL" id="JALJOU010000035">
    <property type="protein sequence ID" value="KAK9833523.1"/>
    <property type="molecule type" value="Genomic_DNA"/>
</dbReference>
<dbReference type="CDD" id="cd01927">
    <property type="entry name" value="cyclophilin_WD40"/>
    <property type="match status" value="1"/>
</dbReference>
<dbReference type="InterPro" id="IPR029000">
    <property type="entry name" value="Cyclophilin-like_dom_sf"/>
</dbReference>
<dbReference type="InterPro" id="IPR002130">
    <property type="entry name" value="Cyclophilin-type_PPIase_dom"/>
</dbReference>
<dbReference type="GO" id="GO:0003755">
    <property type="term" value="F:peptidyl-prolyl cis-trans isomerase activity"/>
    <property type="evidence" value="ECO:0007669"/>
    <property type="project" value="UniProtKB-KW"/>
</dbReference>
<dbReference type="InterPro" id="IPR020892">
    <property type="entry name" value="Cyclophilin-type_PPIase_CS"/>
</dbReference>
<dbReference type="Pfam" id="PF00160">
    <property type="entry name" value="Pro_isomerase"/>
    <property type="match status" value="1"/>
</dbReference>
<evidence type="ECO:0000256" key="4">
    <source>
        <dbReference type="ARBA" id="ARBA00022737"/>
    </source>
</evidence>
<comment type="catalytic activity">
    <reaction evidence="1">
        <text>[protein]-peptidylproline (omega=180) = [protein]-peptidylproline (omega=0)</text>
        <dbReference type="Rhea" id="RHEA:16237"/>
        <dbReference type="Rhea" id="RHEA-COMP:10747"/>
        <dbReference type="Rhea" id="RHEA-COMP:10748"/>
        <dbReference type="ChEBI" id="CHEBI:83833"/>
        <dbReference type="ChEBI" id="CHEBI:83834"/>
        <dbReference type="EC" id="5.2.1.8"/>
    </reaction>
</comment>
<dbReference type="InterPro" id="IPR044666">
    <property type="entry name" value="Cyclophilin_A-like"/>
</dbReference>
<feature type="domain" description="PPIase cyclophilin-type" evidence="9">
    <location>
        <begin position="628"/>
        <end position="771"/>
    </location>
</feature>